<name>A0ABV5CLN4_9ACTN</name>
<organism evidence="1 2">
    <name type="scientific">Polymorphospora lycopeni</name>
    <dbReference type="NCBI Taxonomy" id="3140240"/>
    <lineage>
        <taxon>Bacteria</taxon>
        <taxon>Bacillati</taxon>
        <taxon>Actinomycetota</taxon>
        <taxon>Actinomycetes</taxon>
        <taxon>Micromonosporales</taxon>
        <taxon>Micromonosporaceae</taxon>
        <taxon>Polymorphospora</taxon>
    </lineage>
</organism>
<proteinExistence type="predicted"/>
<dbReference type="EMBL" id="JBCGDC010000014">
    <property type="protein sequence ID" value="MFB6392900.1"/>
    <property type="molecule type" value="Genomic_DNA"/>
</dbReference>
<feature type="non-terminal residue" evidence="1">
    <location>
        <position position="1"/>
    </location>
</feature>
<accession>A0ABV5CLN4</accession>
<sequence>VGGADASALPHLVRPGDNGLLFPPGDDAALADRLLAILADPARAAAMGRRSRILAEEHDEARTIAAFDEIYARVGGQRPTVPAATVPALRVSA</sequence>
<evidence type="ECO:0000313" key="2">
    <source>
        <dbReference type="Proteomes" id="UP001582793"/>
    </source>
</evidence>
<comment type="caution">
    <text evidence="1">The sequence shown here is derived from an EMBL/GenBank/DDBJ whole genome shotgun (WGS) entry which is preliminary data.</text>
</comment>
<protein>
    <recommendedName>
        <fullName evidence="3">Glycosyltransferase</fullName>
    </recommendedName>
</protein>
<evidence type="ECO:0000313" key="1">
    <source>
        <dbReference type="EMBL" id="MFB6392900.1"/>
    </source>
</evidence>
<evidence type="ECO:0008006" key="3">
    <source>
        <dbReference type="Google" id="ProtNLM"/>
    </source>
</evidence>
<dbReference type="Proteomes" id="UP001582793">
    <property type="component" value="Unassembled WGS sequence"/>
</dbReference>
<dbReference type="Gene3D" id="3.40.50.2000">
    <property type="entry name" value="Glycogen Phosphorylase B"/>
    <property type="match status" value="2"/>
</dbReference>
<keyword evidence="2" id="KW-1185">Reference proteome</keyword>
<reference evidence="1 2" key="1">
    <citation type="submission" date="2024-04" db="EMBL/GenBank/DDBJ databases">
        <title>Polymorphospora sp. isolated from Baiyangdian Lake in Xiong'an New Area.</title>
        <authorList>
            <person name="Zhang X."/>
            <person name="Liu J."/>
        </authorList>
    </citation>
    <scope>NUCLEOTIDE SEQUENCE [LARGE SCALE GENOMIC DNA]</scope>
    <source>
        <strain evidence="1 2">2-325</strain>
    </source>
</reference>
<dbReference type="RefSeq" id="WP_375733577.1">
    <property type="nucleotide sequence ID" value="NZ_JBCGDC010000014.1"/>
</dbReference>
<gene>
    <name evidence="1" type="ORF">AAFH96_07220</name>
</gene>
<dbReference type="SUPFAM" id="SSF53756">
    <property type="entry name" value="UDP-Glycosyltransferase/glycogen phosphorylase"/>
    <property type="match status" value="1"/>
</dbReference>